<feature type="domain" description="Methyltransferase type 11" evidence="1">
    <location>
        <begin position="33"/>
        <end position="124"/>
    </location>
</feature>
<name>A0A7U9XV49_9MOLU</name>
<protein>
    <recommendedName>
        <fullName evidence="1">Methyltransferase type 11 domain-containing protein</fullName>
    </recommendedName>
</protein>
<keyword evidence="3" id="KW-1185">Reference proteome</keyword>
<organism evidence="2 3">
    <name type="scientific">Mariniplasma anaerobium</name>
    <dbReference type="NCBI Taxonomy" id="2735436"/>
    <lineage>
        <taxon>Bacteria</taxon>
        <taxon>Bacillati</taxon>
        <taxon>Mycoplasmatota</taxon>
        <taxon>Mollicutes</taxon>
        <taxon>Acholeplasmatales</taxon>
        <taxon>Acholeplasmataceae</taxon>
        <taxon>Mariniplasma</taxon>
    </lineage>
</organism>
<dbReference type="InterPro" id="IPR052356">
    <property type="entry name" value="Thiol_S-MT"/>
</dbReference>
<gene>
    <name evidence="2" type="ORF">MPAN_008070</name>
</gene>
<dbReference type="PANTHER" id="PTHR45036:SF1">
    <property type="entry name" value="METHYLTRANSFERASE LIKE 7A"/>
    <property type="match status" value="1"/>
</dbReference>
<dbReference type="GO" id="GO:0008757">
    <property type="term" value="F:S-adenosylmethionine-dependent methyltransferase activity"/>
    <property type="evidence" value="ECO:0007669"/>
    <property type="project" value="InterPro"/>
</dbReference>
<reference evidence="2" key="1">
    <citation type="submission" date="2021-01" db="EMBL/GenBank/DDBJ databases">
        <title>Draft genome sequence of Acholeplasmataceae bacterium strain Mahy22.</title>
        <authorList>
            <person name="Watanabe M."/>
            <person name="Kojima H."/>
            <person name="Fukui M."/>
        </authorList>
    </citation>
    <scope>NUCLEOTIDE SEQUENCE</scope>
    <source>
        <strain evidence="2">Mahy22</strain>
    </source>
</reference>
<dbReference type="InterPro" id="IPR029063">
    <property type="entry name" value="SAM-dependent_MTases_sf"/>
</dbReference>
<proteinExistence type="predicted"/>
<dbReference type="CDD" id="cd02440">
    <property type="entry name" value="AdoMet_MTases"/>
    <property type="match status" value="1"/>
</dbReference>
<dbReference type="Pfam" id="PF08241">
    <property type="entry name" value="Methyltransf_11"/>
    <property type="match status" value="1"/>
</dbReference>
<dbReference type="Gene3D" id="3.40.50.150">
    <property type="entry name" value="Vaccinia Virus protein VP39"/>
    <property type="match status" value="1"/>
</dbReference>
<dbReference type="KEGG" id="manr:MPAN_008070"/>
<dbReference type="InterPro" id="IPR013216">
    <property type="entry name" value="Methyltransf_11"/>
</dbReference>
<dbReference type="RefSeq" id="WP_176238744.1">
    <property type="nucleotide sequence ID" value="NZ_AP024412.1"/>
</dbReference>
<evidence type="ECO:0000259" key="1">
    <source>
        <dbReference type="Pfam" id="PF08241"/>
    </source>
</evidence>
<evidence type="ECO:0000313" key="2">
    <source>
        <dbReference type="EMBL" id="BCR35914.1"/>
    </source>
</evidence>
<dbReference type="AlphaFoldDB" id="A0A7U9XV49"/>
<dbReference type="Proteomes" id="UP000620133">
    <property type="component" value="Chromosome"/>
</dbReference>
<dbReference type="EMBL" id="AP024412">
    <property type="protein sequence ID" value="BCR35914.1"/>
    <property type="molecule type" value="Genomic_DNA"/>
</dbReference>
<sequence>MFSLYDLFMRPLEKRGIKQARKRLMAQASGSVLEIGSGTGANIKFYNFDLITDLTITDKKLSKRIKKLDQIPAKFIEADVSALPFSDDSFDTIIHTLVFCSVKDVSKGLLELERVLKPNGKIIFIEHILPEHGFLKRTFKFINPLWKRVSSGCNLTRSYVDSLEQEGFEIVESSKFMKTVFVSGIAIKK</sequence>
<evidence type="ECO:0000313" key="3">
    <source>
        <dbReference type="Proteomes" id="UP000620133"/>
    </source>
</evidence>
<accession>A0A7U9XV49</accession>
<dbReference type="PANTHER" id="PTHR45036">
    <property type="entry name" value="METHYLTRANSFERASE LIKE 7B"/>
    <property type="match status" value="1"/>
</dbReference>
<dbReference type="SUPFAM" id="SSF53335">
    <property type="entry name" value="S-adenosyl-L-methionine-dependent methyltransferases"/>
    <property type="match status" value="1"/>
</dbReference>